<evidence type="ECO:0000259" key="2">
    <source>
        <dbReference type="PROSITE" id="PS50048"/>
    </source>
</evidence>
<dbReference type="GO" id="GO:0008270">
    <property type="term" value="F:zinc ion binding"/>
    <property type="evidence" value="ECO:0007669"/>
    <property type="project" value="InterPro"/>
</dbReference>
<sequence>MVINSPSSILNHPSSPSRSSVHHSSPPKPLATATDLPIRTACNFCRSKKIKCDKTAIEDGGCARCKREEIMCCYDVRDPIGRPKKRRMTGDASPVQSSSSTIHQSPQQARITPKGLTSNTISFNPERSYAEAGMYQPQSNGSLSSLTNKFSPINASYSSAIASSSQWPNLPPLNAVPPKYNNIYNVGKPQNAQLRNNYAAQPTSQSLSPSNQSVATSSHGMTPSSSTTTFETIRPSSIDDAPNLSDLGLAAFLESLDTLEINTEDGLTAAMLEALAASSLKEDVTHAQIHQQSFLPSLSSSVNSIQNTANLQGSTSYAVPADLSWADSSWLDQISAQSASSLDKMNKQKAAEPFTDERHEISSTSMNRKRDEQERSMQTVFEPEKSTSCCCGKDDANVTQATPQSHVQQRTLPSENSSTRVHCVPDPTGKGCTCLCDVSVALINVRATLRQTREDQCADNPLPIKDDNKRAASTLQLTLSASQAVAAQCACSASCPTCRTDPSTSLSASLLVSTALQIYIRAVRTLRQGFGAGDSRSNFTESIGGAENGGHIHATGSEWDVSIGQYKPKATNARRIALFAMKLELRDLRDAIAKVSRAASRTGSVTTNEKESSKIKSCCSDNLESNQNELAQFVQSSSVEAGINPVDQVVIRKLHQQLGDLLRTVEGIEEQQDAERNALSAGNDLMYS</sequence>
<dbReference type="SUPFAM" id="SSF57701">
    <property type="entry name" value="Zn2/Cys6 DNA-binding domain"/>
    <property type="match status" value="1"/>
</dbReference>
<dbReference type="InParanoid" id="A0A316VIX6"/>
<dbReference type="AlphaFoldDB" id="A0A316VIX6"/>
<feature type="domain" description="Zn(2)-C6 fungal-type" evidence="2">
    <location>
        <begin position="41"/>
        <end position="74"/>
    </location>
</feature>
<dbReference type="OrthoDB" id="39175at2759"/>
<dbReference type="PROSITE" id="PS50048">
    <property type="entry name" value="ZN2_CY6_FUNGAL_2"/>
    <property type="match status" value="1"/>
</dbReference>
<dbReference type="RefSeq" id="XP_025357798.1">
    <property type="nucleotide sequence ID" value="XM_025497292.1"/>
</dbReference>
<dbReference type="Gene3D" id="4.10.240.10">
    <property type="entry name" value="Zn(2)-C6 fungal-type DNA-binding domain"/>
    <property type="match status" value="1"/>
</dbReference>
<feature type="region of interest" description="Disordered" evidence="1">
    <location>
        <begin position="341"/>
        <end position="381"/>
    </location>
</feature>
<proteinExistence type="predicted"/>
<gene>
    <name evidence="3" type="ORF">FA14DRAFT_14583</name>
</gene>
<accession>A0A316VIX6</accession>
<feature type="compositionally biased region" description="Low complexity" evidence="1">
    <location>
        <begin position="1"/>
        <end position="24"/>
    </location>
</feature>
<name>A0A316VIX6_9BASI</name>
<feature type="region of interest" description="Disordered" evidence="1">
    <location>
        <begin position="1"/>
        <end position="32"/>
    </location>
</feature>
<evidence type="ECO:0000313" key="3">
    <source>
        <dbReference type="EMBL" id="PWN37496.1"/>
    </source>
</evidence>
<evidence type="ECO:0000313" key="4">
    <source>
        <dbReference type="Proteomes" id="UP000245771"/>
    </source>
</evidence>
<feature type="region of interest" description="Disordered" evidence="1">
    <location>
        <begin position="400"/>
        <end position="420"/>
    </location>
</feature>
<feature type="region of interest" description="Disordered" evidence="1">
    <location>
        <begin position="198"/>
        <end position="237"/>
    </location>
</feature>
<dbReference type="CDD" id="cd00067">
    <property type="entry name" value="GAL4"/>
    <property type="match status" value="1"/>
</dbReference>
<dbReference type="GeneID" id="37019073"/>
<reference evidence="3 4" key="1">
    <citation type="journal article" date="2018" name="Mol. Biol. Evol.">
        <title>Broad Genomic Sampling Reveals a Smut Pathogenic Ancestry of the Fungal Clade Ustilaginomycotina.</title>
        <authorList>
            <person name="Kijpornyongpan T."/>
            <person name="Mondo S.J."/>
            <person name="Barry K."/>
            <person name="Sandor L."/>
            <person name="Lee J."/>
            <person name="Lipzen A."/>
            <person name="Pangilinan J."/>
            <person name="LaButti K."/>
            <person name="Hainaut M."/>
            <person name="Henrissat B."/>
            <person name="Grigoriev I.V."/>
            <person name="Spatafora J.W."/>
            <person name="Aime M.C."/>
        </authorList>
    </citation>
    <scope>NUCLEOTIDE SEQUENCE [LARGE SCALE GENOMIC DNA]</scope>
    <source>
        <strain evidence="3 4">MCA 3882</strain>
    </source>
</reference>
<protein>
    <recommendedName>
        <fullName evidence="2">Zn(2)-C6 fungal-type domain-containing protein</fullName>
    </recommendedName>
</protein>
<feature type="compositionally biased region" description="Polar residues" evidence="1">
    <location>
        <begin position="94"/>
        <end position="120"/>
    </location>
</feature>
<dbReference type="Proteomes" id="UP000245771">
    <property type="component" value="Unassembled WGS sequence"/>
</dbReference>
<feature type="compositionally biased region" description="Basic and acidic residues" evidence="1">
    <location>
        <begin position="344"/>
        <end position="361"/>
    </location>
</feature>
<organism evidence="3 4">
    <name type="scientific">Meira miltonrushii</name>
    <dbReference type="NCBI Taxonomy" id="1280837"/>
    <lineage>
        <taxon>Eukaryota</taxon>
        <taxon>Fungi</taxon>
        <taxon>Dikarya</taxon>
        <taxon>Basidiomycota</taxon>
        <taxon>Ustilaginomycotina</taxon>
        <taxon>Exobasidiomycetes</taxon>
        <taxon>Exobasidiales</taxon>
        <taxon>Brachybasidiaceae</taxon>
        <taxon>Meira</taxon>
    </lineage>
</organism>
<dbReference type="GO" id="GO:0000981">
    <property type="term" value="F:DNA-binding transcription factor activity, RNA polymerase II-specific"/>
    <property type="evidence" value="ECO:0007669"/>
    <property type="project" value="InterPro"/>
</dbReference>
<dbReference type="InterPro" id="IPR001138">
    <property type="entry name" value="Zn2Cys6_DnaBD"/>
</dbReference>
<dbReference type="Pfam" id="PF00172">
    <property type="entry name" value="Zn_clus"/>
    <property type="match status" value="1"/>
</dbReference>
<dbReference type="InterPro" id="IPR036864">
    <property type="entry name" value="Zn2-C6_fun-type_DNA-bd_sf"/>
</dbReference>
<dbReference type="STRING" id="1280837.A0A316VIX6"/>
<evidence type="ECO:0000256" key="1">
    <source>
        <dbReference type="SAM" id="MobiDB-lite"/>
    </source>
</evidence>
<feature type="region of interest" description="Disordered" evidence="1">
    <location>
        <begin position="83"/>
        <end position="120"/>
    </location>
</feature>
<dbReference type="EMBL" id="KZ819602">
    <property type="protein sequence ID" value="PWN37496.1"/>
    <property type="molecule type" value="Genomic_DNA"/>
</dbReference>
<feature type="compositionally biased region" description="Polar residues" evidence="1">
    <location>
        <begin position="198"/>
        <end position="235"/>
    </location>
</feature>
<dbReference type="PROSITE" id="PS00463">
    <property type="entry name" value="ZN2_CY6_FUNGAL_1"/>
    <property type="match status" value="1"/>
</dbReference>
<keyword evidence="4" id="KW-1185">Reference proteome</keyword>